<sequence length="248" mass="28258">MTISIITVVYNNRQFIEGCINSVIGQEHKGVEYIIVDGGSTDGTLEIINKYASKITSFISEPDQGIYDAMNKGIGLATGEVVGILNADDFYVNHDVLSKVASTFISDSGIDALYADVEYVRRDNPNRVVRKWHSGAYKRERFYYGWSPPHPTFFVRKEVFQKHGHYNTDLKIAADYEMMLRVLFVNQVRCAYLPEVIIKMRDGGVSNKSIKNRIQANREDGIAWKINNVTPRRYTLGMKPLRKVGQFF</sequence>
<protein>
    <submittedName>
        <fullName evidence="2">Glycosyltransferase family 2 protein</fullName>
        <ecNumber evidence="2">2.4.-.-</ecNumber>
    </submittedName>
</protein>
<reference evidence="2 3" key="1">
    <citation type="journal article" date="2023" name="Microbiol. Resour. Announc.">
        <title>Complete Genome Sequence of Imperialibacter roseus strain P4T.</title>
        <authorList>
            <person name="Tizabi D.R."/>
            <person name="Bachvaroff T."/>
            <person name="Hill R.T."/>
        </authorList>
    </citation>
    <scope>NUCLEOTIDE SEQUENCE [LARGE SCALE GENOMIC DNA]</scope>
    <source>
        <strain evidence="2 3">P4T</strain>
    </source>
</reference>
<dbReference type="GO" id="GO:0016757">
    <property type="term" value="F:glycosyltransferase activity"/>
    <property type="evidence" value="ECO:0007669"/>
    <property type="project" value="UniProtKB-KW"/>
</dbReference>
<dbReference type="RefSeq" id="WP_317489005.1">
    <property type="nucleotide sequence ID" value="NZ_CP136051.1"/>
</dbReference>
<dbReference type="InterPro" id="IPR029044">
    <property type="entry name" value="Nucleotide-diphossugar_trans"/>
</dbReference>
<dbReference type="Proteomes" id="UP001302349">
    <property type="component" value="Chromosome"/>
</dbReference>
<gene>
    <name evidence="2" type="ORF">RT717_24700</name>
</gene>
<proteinExistence type="predicted"/>
<accession>A0ABZ0IP97</accession>
<dbReference type="Pfam" id="PF00535">
    <property type="entry name" value="Glycos_transf_2"/>
    <property type="match status" value="1"/>
</dbReference>
<dbReference type="PANTHER" id="PTHR22916">
    <property type="entry name" value="GLYCOSYLTRANSFERASE"/>
    <property type="match status" value="1"/>
</dbReference>
<evidence type="ECO:0000313" key="2">
    <source>
        <dbReference type="EMBL" id="WOK06278.1"/>
    </source>
</evidence>
<dbReference type="CDD" id="cd06433">
    <property type="entry name" value="GT_2_WfgS_like"/>
    <property type="match status" value="1"/>
</dbReference>
<name>A0ABZ0IP97_9BACT</name>
<dbReference type="Gene3D" id="3.90.550.10">
    <property type="entry name" value="Spore Coat Polysaccharide Biosynthesis Protein SpsA, Chain A"/>
    <property type="match status" value="1"/>
</dbReference>
<dbReference type="EMBL" id="CP136051">
    <property type="protein sequence ID" value="WOK06278.1"/>
    <property type="molecule type" value="Genomic_DNA"/>
</dbReference>
<dbReference type="InterPro" id="IPR001173">
    <property type="entry name" value="Glyco_trans_2-like"/>
</dbReference>
<evidence type="ECO:0000313" key="3">
    <source>
        <dbReference type="Proteomes" id="UP001302349"/>
    </source>
</evidence>
<keyword evidence="3" id="KW-1185">Reference proteome</keyword>
<keyword evidence="2" id="KW-0328">Glycosyltransferase</keyword>
<dbReference type="SUPFAM" id="SSF53448">
    <property type="entry name" value="Nucleotide-diphospho-sugar transferases"/>
    <property type="match status" value="1"/>
</dbReference>
<evidence type="ECO:0000259" key="1">
    <source>
        <dbReference type="Pfam" id="PF00535"/>
    </source>
</evidence>
<keyword evidence="2" id="KW-0808">Transferase</keyword>
<dbReference type="PANTHER" id="PTHR22916:SF3">
    <property type="entry name" value="UDP-GLCNAC:BETAGAL BETA-1,3-N-ACETYLGLUCOSAMINYLTRANSFERASE-LIKE PROTEIN 1"/>
    <property type="match status" value="1"/>
</dbReference>
<dbReference type="EC" id="2.4.-.-" evidence="2"/>
<organism evidence="2 3">
    <name type="scientific">Imperialibacter roseus</name>
    <dbReference type="NCBI Taxonomy" id="1324217"/>
    <lineage>
        <taxon>Bacteria</taxon>
        <taxon>Pseudomonadati</taxon>
        <taxon>Bacteroidota</taxon>
        <taxon>Cytophagia</taxon>
        <taxon>Cytophagales</taxon>
        <taxon>Flammeovirgaceae</taxon>
        <taxon>Imperialibacter</taxon>
    </lineage>
</organism>
<feature type="domain" description="Glycosyltransferase 2-like" evidence="1">
    <location>
        <begin position="4"/>
        <end position="151"/>
    </location>
</feature>